<dbReference type="Proteomes" id="UP000319004">
    <property type="component" value="Chromosome"/>
</dbReference>
<dbReference type="AlphaFoldDB" id="A0A518HSR4"/>
<dbReference type="InterPro" id="IPR016181">
    <property type="entry name" value="Acyl_CoA_acyltransferase"/>
</dbReference>
<reference evidence="1 2" key="1">
    <citation type="submission" date="2019-03" db="EMBL/GenBank/DDBJ databases">
        <title>Deep-cultivation of Planctomycetes and their phenomic and genomic characterization uncovers novel biology.</title>
        <authorList>
            <person name="Wiegand S."/>
            <person name="Jogler M."/>
            <person name="Boedeker C."/>
            <person name="Pinto D."/>
            <person name="Vollmers J."/>
            <person name="Rivas-Marin E."/>
            <person name="Kohn T."/>
            <person name="Peeters S.H."/>
            <person name="Heuer A."/>
            <person name="Rast P."/>
            <person name="Oberbeckmann S."/>
            <person name="Bunk B."/>
            <person name="Jeske O."/>
            <person name="Meyerdierks A."/>
            <person name="Storesund J.E."/>
            <person name="Kallscheuer N."/>
            <person name="Luecker S."/>
            <person name="Lage O.M."/>
            <person name="Pohl T."/>
            <person name="Merkel B.J."/>
            <person name="Hornburger P."/>
            <person name="Mueller R.-W."/>
            <person name="Bruemmer F."/>
            <person name="Labrenz M."/>
            <person name="Spormann A.M."/>
            <person name="Op den Camp H."/>
            <person name="Overmann J."/>
            <person name="Amann R."/>
            <person name="Jetten M.S.M."/>
            <person name="Mascher T."/>
            <person name="Medema M.H."/>
            <person name="Devos D.P."/>
            <person name="Kaster A.-K."/>
            <person name="Ovreas L."/>
            <person name="Rohde M."/>
            <person name="Galperin M.Y."/>
            <person name="Jogler C."/>
        </authorList>
    </citation>
    <scope>NUCLEOTIDE SEQUENCE [LARGE SCALE GENOMIC DNA]</scope>
    <source>
        <strain evidence="1 2">Enr13</strain>
    </source>
</reference>
<dbReference type="SUPFAM" id="SSF55729">
    <property type="entry name" value="Acyl-CoA N-acyltransferases (Nat)"/>
    <property type="match status" value="1"/>
</dbReference>
<proteinExistence type="predicted"/>
<accession>A0A518HSR4</accession>
<name>A0A518HSR4_9BACT</name>
<protein>
    <submittedName>
        <fullName evidence="1">Uncharacterized protein</fullName>
    </submittedName>
</protein>
<sequence length="104" mass="11873">MLNQQTVETAIGFYLGMDCEVNARLPVYHALLFAVIEQAITWSCKRVSFGRTALEAKSRLGCQPEEMHVWVRHRVPVINSLVQQLLKNAIHEDPPQRNPFKDAT</sequence>
<dbReference type="KEGG" id="snep:Enr13x_37420"/>
<keyword evidence="2" id="KW-1185">Reference proteome</keyword>
<organism evidence="1 2">
    <name type="scientific">Stieleria neptunia</name>
    <dbReference type="NCBI Taxonomy" id="2527979"/>
    <lineage>
        <taxon>Bacteria</taxon>
        <taxon>Pseudomonadati</taxon>
        <taxon>Planctomycetota</taxon>
        <taxon>Planctomycetia</taxon>
        <taxon>Pirellulales</taxon>
        <taxon>Pirellulaceae</taxon>
        <taxon>Stieleria</taxon>
    </lineage>
</organism>
<evidence type="ECO:0000313" key="1">
    <source>
        <dbReference type="EMBL" id="QDV43882.1"/>
    </source>
</evidence>
<dbReference type="EMBL" id="CP037423">
    <property type="protein sequence ID" value="QDV43882.1"/>
    <property type="molecule type" value="Genomic_DNA"/>
</dbReference>
<gene>
    <name evidence="1" type="ORF">Enr13x_37420</name>
</gene>
<evidence type="ECO:0000313" key="2">
    <source>
        <dbReference type="Proteomes" id="UP000319004"/>
    </source>
</evidence>